<dbReference type="GO" id="GO:0004812">
    <property type="term" value="F:aminoacyl-tRNA ligase activity"/>
    <property type="evidence" value="ECO:0007669"/>
    <property type="project" value="UniProtKB-KW"/>
</dbReference>
<evidence type="ECO:0000256" key="4">
    <source>
        <dbReference type="ARBA" id="ARBA00022917"/>
    </source>
</evidence>
<reference evidence="8" key="2">
    <citation type="submission" date="2025-08" db="UniProtKB">
        <authorList>
            <consortium name="Ensembl"/>
        </authorList>
    </citation>
    <scope>IDENTIFICATION</scope>
</reference>
<dbReference type="Ensembl" id="ENSAPLT00020020080.1">
    <property type="protein sequence ID" value="ENSAPLP00020018572.1"/>
    <property type="gene ID" value="ENSAPLG00020013192.1"/>
</dbReference>
<dbReference type="SMART" id="SM00991">
    <property type="entry name" value="WHEP-TRS"/>
    <property type="match status" value="1"/>
</dbReference>
<dbReference type="InterPro" id="IPR009068">
    <property type="entry name" value="uS15_NS1_RNA-bd_sf"/>
</dbReference>
<sequence length="128" mass="13684">MAAEAAAAAVREQAEVVRRLKQDEADPERIAKEVAKLLEMKAQLGGEEGKHKFVLKTPKVTARSLHASTDPTSARKDPQAAPVPTNLGRVGQAAAGRVSTQCCEVLQVPGSVARNAQRAHGFWFCLSL</sequence>
<dbReference type="Pfam" id="PF00458">
    <property type="entry name" value="WHEP-TRS"/>
    <property type="match status" value="1"/>
</dbReference>
<dbReference type="SUPFAM" id="SSF47060">
    <property type="entry name" value="S15/NS1 RNA-binding domain"/>
    <property type="match status" value="1"/>
</dbReference>
<protein>
    <recommendedName>
        <fullName evidence="7">WHEP-TRS domain-containing protein</fullName>
    </recommendedName>
</protein>
<reference evidence="8" key="3">
    <citation type="submission" date="2025-09" db="UniProtKB">
        <authorList>
            <consortium name="Ensembl"/>
        </authorList>
    </citation>
    <scope>IDENTIFICATION</scope>
</reference>
<dbReference type="GO" id="GO:0006418">
    <property type="term" value="P:tRNA aminoacylation for protein translation"/>
    <property type="evidence" value="ECO:0007669"/>
    <property type="project" value="InterPro"/>
</dbReference>
<organism evidence="8 9">
    <name type="scientific">Anas platyrhynchos</name>
    <name type="common">Mallard</name>
    <name type="synonym">Anas boschas</name>
    <dbReference type="NCBI Taxonomy" id="8839"/>
    <lineage>
        <taxon>Eukaryota</taxon>
        <taxon>Metazoa</taxon>
        <taxon>Chordata</taxon>
        <taxon>Craniata</taxon>
        <taxon>Vertebrata</taxon>
        <taxon>Euteleostomi</taxon>
        <taxon>Archelosauria</taxon>
        <taxon>Archosauria</taxon>
        <taxon>Dinosauria</taxon>
        <taxon>Saurischia</taxon>
        <taxon>Theropoda</taxon>
        <taxon>Coelurosauria</taxon>
        <taxon>Aves</taxon>
        <taxon>Neognathae</taxon>
        <taxon>Galloanserae</taxon>
        <taxon>Anseriformes</taxon>
        <taxon>Anatidae</taxon>
        <taxon>Anatinae</taxon>
        <taxon>Anas</taxon>
    </lineage>
</organism>
<dbReference type="Proteomes" id="UP000694400">
    <property type="component" value="Chromosome 14"/>
</dbReference>
<dbReference type="AlphaFoldDB" id="A0A8B9TC58"/>
<evidence type="ECO:0000259" key="7">
    <source>
        <dbReference type="PROSITE" id="PS51185"/>
    </source>
</evidence>
<evidence type="ECO:0000256" key="6">
    <source>
        <dbReference type="SAM" id="MobiDB-lite"/>
    </source>
</evidence>
<evidence type="ECO:0000256" key="1">
    <source>
        <dbReference type="ARBA" id="ARBA00022598"/>
    </source>
</evidence>
<keyword evidence="5" id="KW-0030">Aminoacyl-tRNA synthetase</keyword>
<accession>A0A8B9TC58</accession>
<dbReference type="GO" id="GO:0005524">
    <property type="term" value="F:ATP binding"/>
    <property type="evidence" value="ECO:0007669"/>
    <property type="project" value="UniProtKB-KW"/>
</dbReference>
<keyword evidence="4" id="KW-0648">Protein biosynthesis</keyword>
<name>A0A8B9TC58_ANAPL</name>
<dbReference type="Gene3D" id="1.10.287.10">
    <property type="entry name" value="S15/NS1, RNA-binding"/>
    <property type="match status" value="1"/>
</dbReference>
<evidence type="ECO:0000256" key="5">
    <source>
        <dbReference type="ARBA" id="ARBA00023146"/>
    </source>
</evidence>
<evidence type="ECO:0000256" key="2">
    <source>
        <dbReference type="ARBA" id="ARBA00022741"/>
    </source>
</evidence>
<keyword evidence="1" id="KW-0436">Ligase</keyword>
<evidence type="ECO:0000313" key="9">
    <source>
        <dbReference type="Proteomes" id="UP000694400"/>
    </source>
</evidence>
<proteinExistence type="predicted"/>
<dbReference type="InterPro" id="IPR000738">
    <property type="entry name" value="WHEP-TRS_dom"/>
</dbReference>
<keyword evidence="2" id="KW-0547">Nucleotide-binding</keyword>
<feature type="region of interest" description="Disordered" evidence="6">
    <location>
        <begin position="61"/>
        <end position="86"/>
    </location>
</feature>
<dbReference type="PROSITE" id="PS51185">
    <property type="entry name" value="WHEP_TRS_2"/>
    <property type="match status" value="1"/>
</dbReference>
<feature type="domain" description="WHEP-TRS" evidence="7">
    <location>
        <begin position="2"/>
        <end position="58"/>
    </location>
</feature>
<reference evidence="8" key="1">
    <citation type="submission" date="2019-08" db="EMBL/GenBank/DDBJ databases">
        <title>Three high-quality genomes provides insights into domestication of ducks.</title>
        <authorList>
            <person name="Hou Z.C."/>
            <person name="Zhu F."/>
            <person name="Yin Z.T."/>
            <person name="Zhang F."/>
        </authorList>
    </citation>
    <scope>NUCLEOTIDE SEQUENCE [LARGE SCALE GENOMIC DNA]</scope>
</reference>
<evidence type="ECO:0000313" key="8">
    <source>
        <dbReference type="Ensembl" id="ENSAPLP00020018572.1"/>
    </source>
</evidence>
<keyword evidence="3" id="KW-0067">ATP-binding</keyword>
<evidence type="ECO:0000256" key="3">
    <source>
        <dbReference type="ARBA" id="ARBA00022840"/>
    </source>
</evidence>